<gene>
    <name evidence="2" type="ORF">Nkreftii_002464</name>
</gene>
<dbReference type="GO" id="GO:0005829">
    <property type="term" value="C:cytosol"/>
    <property type="evidence" value="ECO:0007669"/>
    <property type="project" value="TreeGrafter"/>
</dbReference>
<dbReference type="Proteomes" id="UP000593737">
    <property type="component" value="Chromosome"/>
</dbReference>
<evidence type="ECO:0000256" key="1">
    <source>
        <dbReference type="ARBA" id="ARBA00009600"/>
    </source>
</evidence>
<dbReference type="Pfam" id="PF02622">
    <property type="entry name" value="DUF179"/>
    <property type="match status" value="1"/>
</dbReference>
<dbReference type="InterPro" id="IPR003774">
    <property type="entry name" value="AlgH-like"/>
</dbReference>
<proteinExistence type="inferred from homology"/>
<dbReference type="KEGG" id="nkf:Nkreftii_002464"/>
<accession>A0A7S8FF50</accession>
<organism evidence="2">
    <name type="scientific">Candidatus Nitrospira kreftii</name>
    <dbReference type="NCBI Taxonomy" id="2652173"/>
    <lineage>
        <taxon>Bacteria</taxon>
        <taxon>Pseudomonadati</taxon>
        <taxon>Nitrospirota</taxon>
        <taxon>Nitrospiria</taxon>
        <taxon>Nitrospirales</taxon>
        <taxon>Nitrospiraceae</taxon>
        <taxon>Nitrospira</taxon>
    </lineage>
</organism>
<dbReference type="EMBL" id="CP047423">
    <property type="protein sequence ID" value="QPD04690.1"/>
    <property type="molecule type" value="Genomic_DNA"/>
</dbReference>
<dbReference type="Gene3D" id="3.40.1740.10">
    <property type="entry name" value="VC0467-like"/>
    <property type="match status" value="1"/>
</dbReference>
<reference evidence="2" key="1">
    <citation type="journal article" date="2020" name="ISME J.">
        <title>Enrichment and physiological characterization of a novel comammox Nitrospira indicates ammonium inhibition of complete nitrification.</title>
        <authorList>
            <person name="Sakoula D."/>
            <person name="Koch H."/>
            <person name="Frank J."/>
            <person name="Jetten M.S.M."/>
            <person name="van Kessel M.A.H.J."/>
            <person name="Lucker S."/>
        </authorList>
    </citation>
    <scope>NUCLEOTIDE SEQUENCE [LARGE SCALE GENOMIC DNA]</scope>
    <source>
        <strain evidence="2">Comreactor17</strain>
    </source>
</reference>
<comment type="similarity">
    <text evidence="1">Belongs to the UPF0301 (AlgH) family.</text>
</comment>
<dbReference type="AlphaFoldDB" id="A0A7S8FF50"/>
<name>A0A7S8FF50_9BACT</name>
<dbReference type="PANTHER" id="PTHR30327">
    <property type="entry name" value="UNCHARACTERIZED PROTEIN YQGE"/>
    <property type="match status" value="1"/>
</dbReference>
<dbReference type="SUPFAM" id="SSF143456">
    <property type="entry name" value="VC0467-like"/>
    <property type="match status" value="1"/>
</dbReference>
<evidence type="ECO:0000313" key="2">
    <source>
        <dbReference type="EMBL" id="QPD04690.1"/>
    </source>
</evidence>
<dbReference type="PANTHER" id="PTHR30327:SF1">
    <property type="entry name" value="UPF0301 PROTEIN YQGE"/>
    <property type="match status" value="1"/>
</dbReference>
<sequence>MSLLLLRGRHDICYHLDNRGEILSFPAPQGYVGKTFLAGGISILCAFSALAQQEFSPSSVERGVLLVASPSLGDPNFEQTVLLIIEHGKGGTVGLVLNRPTNVLLSDVLSDLPVLKTTSHRLFAGGPVGRTQMALLFRLKEHYPDARRIVDGIYLGTPRVLERIIAHPKPSEYFRAFAGFAGWAPGQLDHEMLQGAWGSLPADTFNIFDKDPTTLWPECVSRLQALRTISHE</sequence>
<protein>
    <submittedName>
        <fullName evidence="2">Uncharacterized protein</fullName>
    </submittedName>
</protein>